<protein>
    <submittedName>
        <fullName evidence="2">GyrI-like domain-containing protein</fullName>
    </submittedName>
</protein>
<dbReference type="Proteomes" id="UP001597511">
    <property type="component" value="Unassembled WGS sequence"/>
</dbReference>
<dbReference type="SUPFAM" id="SSF55136">
    <property type="entry name" value="Probable bacterial effector-binding domain"/>
    <property type="match status" value="1"/>
</dbReference>
<dbReference type="InterPro" id="IPR053182">
    <property type="entry name" value="YobU-like_regulator"/>
</dbReference>
<sequence>MTQQKAFKIIGITVRTTNQNGQATQDIPALWHRFMGNNLAAIIPNKLSDDIYCLYTEYEKDHTLPYTTMIGCKVSSLDTIPEGMTGKTISAGSFTKYTAKGNLAQGAVYNEWKNIWATATNRAFTTDYEIYGAKAANPENGEVDIFVGVKEI</sequence>
<keyword evidence="3" id="KW-1185">Reference proteome</keyword>
<name>A0ABW6AA57_9BACT</name>
<reference evidence="3" key="1">
    <citation type="journal article" date="2019" name="Int. J. Syst. Evol. Microbiol.">
        <title>The Global Catalogue of Microorganisms (GCM) 10K type strain sequencing project: providing services to taxonomists for standard genome sequencing and annotation.</title>
        <authorList>
            <consortium name="The Broad Institute Genomics Platform"/>
            <consortium name="The Broad Institute Genome Sequencing Center for Infectious Disease"/>
            <person name="Wu L."/>
            <person name="Ma J."/>
        </authorList>
    </citation>
    <scope>NUCLEOTIDE SEQUENCE [LARGE SCALE GENOMIC DNA]</scope>
    <source>
        <strain evidence="3">KCTC 23299</strain>
    </source>
</reference>
<dbReference type="InterPro" id="IPR010499">
    <property type="entry name" value="AraC_E-bd"/>
</dbReference>
<dbReference type="Pfam" id="PF14526">
    <property type="entry name" value="Cass2"/>
    <property type="match status" value="1"/>
</dbReference>
<proteinExistence type="predicted"/>
<dbReference type="InterPro" id="IPR011256">
    <property type="entry name" value="Reg_factor_effector_dom_sf"/>
</dbReference>
<evidence type="ECO:0000259" key="1">
    <source>
        <dbReference type="SMART" id="SM00871"/>
    </source>
</evidence>
<dbReference type="RefSeq" id="WP_386101302.1">
    <property type="nucleotide sequence ID" value="NZ_JBHUOZ010000003.1"/>
</dbReference>
<evidence type="ECO:0000313" key="3">
    <source>
        <dbReference type="Proteomes" id="UP001597511"/>
    </source>
</evidence>
<comment type="caution">
    <text evidence="2">The sequence shown here is derived from an EMBL/GenBank/DDBJ whole genome shotgun (WGS) entry which is preliminary data.</text>
</comment>
<dbReference type="EMBL" id="JBHUOZ010000003">
    <property type="protein sequence ID" value="MFD2921290.1"/>
    <property type="molecule type" value="Genomic_DNA"/>
</dbReference>
<gene>
    <name evidence="2" type="ORF">ACFS6H_16305</name>
</gene>
<dbReference type="SMART" id="SM00871">
    <property type="entry name" value="AraC_E_bind"/>
    <property type="match status" value="1"/>
</dbReference>
<dbReference type="InterPro" id="IPR029441">
    <property type="entry name" value="Cass2"/>
</dbReference>
<dbReference type="Gene3D" id="3.20.80.10">
    <property type="entry name" value="Regulatory factor, effector binding domain"/>
    <property type="match status" value="1"/>
</dbReference>
<feature type="domain" description="AraC effector-binding" evidence="1">
    <location>
        <begin position="1"/>
        <end position="150"/>
    </location>
</feature>
<accession>A0ABW6AA57</accession>
<organism evidence="2 3">
    <name type="scientific">Terrimonas rubra</name>
    <dbReference type="NCBI Taxonomy" id="1035890"/>
    <lineage>
        <taxon>Bacteria</taxon>
        <taxon>Pseudomonadati</taxon>
        <taxon>Bacteroidota</taxon>
        <taxon>Chitinophagia</taxon>
        <taxon>Chitinophagales</taxon>
        <taxon>Chitinophagaceae</taxon>
        <taxon>Terrimonas</taxon>
    </lineage>
</organism>
<dbReference type="PANTHER" id="PTHR36444">
    <property type="entry name" value="TRANSCRIPTIONAL REGULATOR PROTEIN YOBU-RELATED"/>
    <property type="match status" value="1"/>
</dbReference>
<dbReference type="PANTHER" id="PTHR36444:SF2">
    <property type="entry name" value="TRANSCRIPTIONAL REGULATOR PROTEIN YOBU-RELATED"/>
    <property type="match status" value="1"/>
</dbReference>
<evidence type="ECO:0000313" key="2">
    <source>
        <dbReference type="EMBL" id="MFD2921290.1"/>
    </source>
</evidence>